<dbReference type="InterPro" id="IPR045337">
    <property type="entry name" value="MmgE_PrpD_C"/>
</dbReference>
<proteinExistence type="inferred from homology"/>
<dbReference type="Pfam" id="PF03972">
    <property type="entry name" value="MmgE_PrpD_N"/>
    <property type="match status" value="1"/>
</dbReference>
<dbReference type="PANTHER" id="PTHR16943:SF8">
    <property type="entry name" value="2-METHYLCITRATE DEHYDRATASE"/>
    <property type="match status" value="1"/>
</dbReference>
<dbReference type="Gene3D" id="3.30.1330.120">
    <property type="entry name" value="2-methylcitrate dehydratase PrpD"/>
    <property type="match status" value="1"/>
</dbReference>
<evidence type="ECO:0000259" key="2">
    <source>
        <dbReference type="Pfam" id="PF03972"/>
    </source>
</evidence>
<evidence type="ECO:0000259" key="3">
    <source>
        <dbReference type="Pfam" id="PF19305"/>
    </source>
</evidence>
<gene>
    <name evidence="4" type="ORF">FHW37_112114</name>
</gene>
<dbReference type="InterPro" id="IPR042188">
    <property type="entry name" value="MmgE/PrpD_sf_2"/>
</dbReference>
<dbReference type="Gene3D" id="1.10.4100.10">
    <property type="entry name" value="2-methylcitrate dehydratase PrpD"/>
    <property type="match status" value="1"/>
</dbReference>
<dbReference type="Pfam" id="PF19305">
    <property type="entry name" value="MmgE_PrpD_C"/>
    <property type="match status" value="1"/>
</dbReference>
<dbReference type="AlphaFoldDB" id="A0A561QAT2"/>
<keyword evidence="5" id="KW-1185">Reference proteome</keyword>
<dbReference type="GO" id="GO:0016829">
    <property type="term" value="F:lyase activity"/>
    <property type="evidence" value="ECO:0007669"/>
    <property type="project" value="InterPro"/>
</dbReference>
<dbReference type="InterPro" id="IPR045336">
    <property type="entry name" value="MmgE_PrpD_N"/>
</dbReference>
<evidence type="ECO:0000313" key="5">
    <source>
        <dbReference type="Proteomes" id="UP000320653"/>
    </source>
</evidence>
<comment type="caution">
    <text evidence="4">The sequence shown here is derived from an EMBL/GenBank/DDBJ whole genome shotgun (WGS) entry which is preliminary data.</text>
</comment>
<evidence type="ECO:0000256" key="1">
    <source>
        <dbReference type="ARBA" id="ARBA00006174"/>
    </source>
</evidence>
<dbReference type="Proteomes" id="UP000320653">
    <property type="component" value="Unassembled WGS sequence"/>
</dbReference>
<dbReference type="RefSeq" id="WP_145642750.1">
    <property type="nucleotide sequence ID" value="NZ_VIWP01000012.1"/>
</dbReference>
<dbReference type="InterPro" id="IPR042183">
    <property type="entry name" value="MmgE/PrpD_sf_1"/>
</dbReference>
<sequence length="452" mass="48153">MSSLSRQLAQFSRDLRYEDIPGDIVAAARNAILDTIGVMVFGSSLPWSRIVIEYATLYGGIGASTIIGTEFKVSTPLAALANGTLAHAFEMDNLRQPSAGVHHGSTIVPALLAMAEERRSSGKDLITAFVAASEVMSRIGLAADNSAEKIGFHSPGLTGPFGSALAAGRLLGLNIDQLTNAFGISGSLCSGLLAFSKAGNGGMVKRLHTGRASEGGVLAARLAAGGFQGPEVVLEGKFGFFDAFTRDPKMEALLAGLGTVWETARICTKRYPCHITAQTPVRALDELKTVHGFGGDDIAEIDVASSEKVLSHHNITKANDITTVQYSLPFCLGIAAYRDPNDPNSFLDSPHKDAGIVQLAQRVKVSLNEESLKPGSAWATQLRVVLKDGREFSNERRDFRGAPSDPMSDAEYDEKFLTMTATLGDRAKNLLGLLRQVENIADMQALEFAARA</sequence>
<dbReference type="InterPro" id="IPR036148">
    <property type="entry name" value="MmgE/PrpD_sf"/>
</dbReference>
<dbReference type="InterPro" id="IPR005656">
    <property type="entry name" value="MmgE_PrpD"/>
</dbReference>
<feature type="domain" description="MmgE/PrpD C-terminal" evidence="3">
    <location>
        <begin position="271"/>
        <end position="428"/>
    </location>
</feature>
<dbReference type="EMBL" id="VIWP01000012">
    <property type="protein sequence ID" value="TWF47475.1"/>
    <property type="molecule type" value="Genomic_DNA"/>
</dbReference>
<name>A0A561QAT2_9HYPH</name>
<dbReference type="OrthoDB" id="5415580at2"/>
<evidence type="ECO:0000313" key="4">
    <source>
        <dbReference type="EMBL" id="TWF47475.1"/>
    </source>
</evidence>
<organism evidence="4 5">
    <name type="scientific">Neorhizobium alkalisoli</name>
    <dbReference type="NCBI Taxonomy" id="528178"/>
    <lineage>
        <taxon>Bacteria</taxon>
        <taxon>Pseudomonadati</taxon>
        <taxon>Pseudomonadota</taxon>
        <taxon>Alphaproteobacteria</taxon>
        <taxon>Hyphomicrobiales</taxon>
        <taxon>Rhizobiaceae</taxon>
        <taxon>Rhizobium/Agrobacterium group</taxon>
        <taxon>Neorhizobium</taxon>
    </lineage>
</organism>
<protein>
    <submittedName>
        <fullName evidence="4">2-methylcitrate dehydratase PrpD</fullName>
    </submittedName>
</protein>
<dbReference type="PANTHER" id="PTHR16943">
    <property type="entry name" value="2-METHYLCITRATE DEHYDRATASE-RELATED"/>
    <property type="match status" value="1"/>
</dbReference>
<feature type="domain" description="MmgE/PrpD N-terminal" evidence="2">
    <location>
        <begin position="6"/>
        <end position="251"/>
    </location>
</feature>
<dbReference type="SUPFAM" id="SSF103378">
    <property type="entry name" value="2-methylcitrate dehydratase PrpD"/>
    <property type="match status" value="1"/>
</dbReference>
<comment type="similarity">
    <text evidence="1">Belongs to the PrpD family.</text>
</comment>
<reference evidence="4 5" key="1">
    <citation type="submission" date="2019-06" db="EMBL/GenBank/DDBJ databases">
        <title>Sorghum-associated microbial communities from plants grown in Nebraska, USA.</title>
        <authorList>
            <person name="Schachtman D."/>
        </authorList>
    </citation>
    <scope>NUCLEOTIDE SEQUENCE [LARGE SCALE GENOMIC DNA]</scope>
    <source>
        <strain evidence="4 5">1225</strain>
    </source>
</reference>
<accession>A0A561QAT2</accession>